<keyword evidence="1" id="KW-0597">Phosphoprotein</keyword>
<keyword evidence="4" id="KW-1185">Reference proteome</keyword>
<dbReference type="Gene3D" id="3.40.50.2300">
    <property type="match status" value="1"/>
</dbReference>
<dbReference type="PANTHER" id="PTHR44520">
    <property type="entry name" value="RESPONSE REGULATOR RCP1-RELATED"/>
    <property type="match status" value="1"/>
</dbReference>
<dbReference type="InterPro" id="IPR001789">
    <property type="entry name" value="Sig_transdc_resp-reg_receiver"/>
</dbReference>
<reference evidence="4" key="1">
    <citation type="journal article" date="2019" name="Int. J. Syst. Evol. Microbiol.">
        <title>The Global Catalogue of Microorganisms (GCM) 10K type strain sequencing project: providing services to taxonomists for standard genome sequencing and annotation.</title>
        <authorList>
            <consortium name="The Broad Institute Genomics Platform"/>
            <consortium name="The Broad Institute Genome Sequencing Center for Infectious Disease"/>
            <person name="Wu L."/>
            <person name="Ma J."/>
        </authorList>
    </citation>
    <scope>NUCLEOTIDE SEQUENCE [LARGE SCALE GENOMIC DNA]</scope>
    <source>
        <strain evidence="4">CCUG 55608</strain>
    </source>
</reference>
<evidence type="ECO:0000256" key="1">
    <source>
        <dbReference type="PROSITE-ProRule" id="PRU00169"/>
    </source>
</evidence>
<dbReference type="PANTHER" id="PTHR44520:SF1">
    <property type="entry name" value="TWO-COMPONENT SYSTEM REGULATORY PROTEIN"/>
    <property type="match status" value="1"/>
</dbReference>
<protein>
    <submittedName>
        <fullName evidence="3">Response regulator</fullName>
    </submittedName>
</protein>
<dbReference type="PROSITE" id="PS50110">
    <property type="entry name" value="RESPONSE_REGULATORY"/>
    <property type="match status" value="1"/>
</dbReference>
<dbReference type="EMBL" id="JBHTLP010000001">
    <property type="protein sequence ID" value="MFD1139547.1"/>
    <property type="molecule type" value="Genomic_DNA"/>
</dbReference>
<sequence>MYKTFITNQAVPQKNRTQRLEKAKILIIENSPEQGPLIETSMQYFFTEVELVRTRTREQALAYLEGCLMTGQALPLFIMLDLYLPNKADSWRLLEQLRGHGSAMSSLPVVMLSASDYDEDIAESYSRGVTSYLVKPVETEGWNKLLRALKRYWLSTVLLPDSPDKP</sequence>
<evidence type="ECO:0000313" key="3">
    <source>
        <dbReference type="EMBL" id="MFD1139547.1"/>
    </source>
</evidence>
<dbReference type="SMART" id="SM00448">
    <property type="entry name" value="REC"/>
    <property type="match status" value="1"/>
</dbReference>
<evidence type="ECO:0000259" key="2">
    <source>
        <dbReference type="PROSITE" id="PS50110"/>
    </source>
</evidence>
<dbReference type="InterPro" id="IPR011006">
    <property type="entry name" value="CheY-like_superfamily"/>
</dbReference>
<feature type="modified residue" description="4-aspartylphosphate" evidence="1">
    <location>
        <position position="81"/>
    </location>
</feature>
<dbReference type="Proteomes" id="UP001597116">
    <property type="component" value="Unassembled WGS sequence"/>
</dbReference>
<dbReference type="RefSeq" id="WP_265990239.1">
    <property type="nucleotide sequence ID" value="NZ_CP110973.1"/>
</dbReference>
<name>A0ABW3PYQ7_9BACT</name>
<comment type="caution">
    <text evidence="3">The sequence shown here is derived from an EMBL/GenBank/DDBJ whole genome shotgun (WGS) entry which is preliminary data.</text>
</comment>
<accession>A0ABW3PYQ7</accession>
<proteinExistence type="predicted"/>
<evidence type="ECO:0000313" key="4">
    <source>
        <dbReference type="Proteomes" id="UP001597116"/>
    </source>
</evidence>
<dbReference type="InterPro" id="IPR052893">
    <property type="entry name" value="TCS_response_regulator"/>
</dbReference>
<feature type="domain" description="Response regulatory" evidence="2">
    <location>
        <begin position="24"/>
        <end position="150"/>
    </location>
</feature>
<dbReference type="SUPFAM" id="SSF52172">
    <property type="entry name" value="CheY-like"/>
    <property type="match status" value="1"/>
</dbReference>
<dbReference type="Pfam" id="PF00072">
    <property type="entry name" value="Response_reg"/>
    <property type="match status" value="1"/>
</dbReference>
<gene>
    <name evidence="3" type="ORF">ACFQ4C_00420</name>
</gene>
<organism evidence="3 4">
    <name type="scientific">Larkinella insperata</name>
    <dbReference type="NCBI Taxonomy" id="332158"/>
    <lineage>
        <taxon>Bacteria</taxon>
        <taxon>Pseudomonadati</taxon>
        <taxon>Bacteroidota</taxon>
        <taxon>Cytophagia</taxon>
        <taxon>Cytophagales</taxon>
        <taxon>Spirosomataceae</taxon>
        <taxon>Larkinella</taxon>
    </lineage>
</organism>